<evidence type="ECO:0000313" key="3">
    <source>
        <dbReference type="Proteomes" id="UP000283895"/>
    </source>
</evidence>
<dbReference type="Proteomes" id="UP000283895">
    <property type="component" value="Unassembled WGS sequence"/>
</dbReference>
<sequence>MALGSCSQHGTIQVVLLRQTNTLSKAISACAQSRDVKMATRYTSTDGSPEVPTAALAGNRVES</sequence>
<name>A0A423VB92_9PEZI</name>
<organism evidence="2 3">
    <name type="scientific">Cytospora schulzeri</name>
    <dbReference type="NCBI Taxonomy" id="448051"/>
    <lineage>
        <taxon>Eukaryota</taxon>
        <taxon>Fungi</taxon>
        <taxon>Dikarya</taxon>
        <taxon>Ascomycota</taxon>
        <taxon>Pezizomycotina</taxon>
        <taxon>Sordariomycetes</taxon>
        <taxon>Sordariomycetidae</taxon>
        <taxon>Diaporthales</taxon>
        <taxon>Cytosporaceae</taxon>
        <taxon>Cytospora</taxon>
    </lineage>
</organism>
<evidence type="ECO:0000313" key="2">
    <source>
        <dbReference type="EMBL" id="ROV88213.1"/>
    </source>
</evidence>
<comment type="caution">
    <text evidence="2">The sequence shown here is derived from an EMBL/GenBank/DDBJ whole genome shotgun (WGS) entry which is preliminary data.</text>
</comment>
<feature type="region of interest" description="Disordered" evidence="1">
    <location>
        <begin position="41"/>
        <end position="63"/>
    </location>
</feature>
<reference evidence="2 3" key="1">
    <citation type="submission" date="2015-09" db="EMBL/GenBank/DDBJ databases">
        <title>Host preference determinants of Valsa canker pathogens revealed by comparative genomics.</title>
        <authorList>
            <person name="Yin Z."/>
            <person name="Huang L."/>
        </authorList>
    </citation>
    <scope>NUCLEOTIDE SEQUENCE [LARGE SCALE GENOMIC DNA]</scope>
    <source>
        <strain evidence="2 3">03-1</strain>
    </source>
</reference>
<proteinExistence type="predicted"/>
<dbReference type="EMBL" id="LKEA01000082">
    <property type="protein sequence ID" value="ROV88213.1"/>
    <property type="molecule type" value="Genomic_DNA"/>
</dbReference>
<accession>A0A423VB92</accession>
<evidence type="ECO:0000256" key="1">
    <source>
        <dbReference type="SAM" id="MobiDB-lite"/>
    </source>
</evidence>
<keyword evidence="3" id="KW-1185">Reference proteome</keyword>
<gene>
    <name evidence="2" type="ORF">VMCG_10648</name>
</gene>
<dbReference type="AlphaFoldDB" id="A0A423VB92"/>
<protein>
    <submittedName>
        <fullName evidence="2">Uncharacterized protein</fullName>
    </submittedName>
</protein>